<dbReference type="Proteomes" id="UP000182761">
    <property type="component" value="Unassembled WGS sequence"/>
</dbReference>
<dbReference type="InterPro" id="IPR000835">
    <property type="entry name" value="HTH_MarR-typ"/>
</dbReference>
<evidence type="ECO:0000313" key="6">
    <source>
        <dbReference type="Proteomes" id="UP000182761"/>
    </source>
</evidence>
<evidence type="ECO:0000256" key="3">
    <source>
        <dbReference type="ARBA" id="ARBA00023163"/>
    </source>
</evidence>
<dbReference type="InterPro" id="IPR036390">
    <property type="entry name" value="WH_DNA-bd_sf"/>
</dbReference>
<dbReference type="GO" id="GO:0003700">
    <property type="term" value="F:DNA-binding transcription factor activity"/>
    <property type="evidence" value="ECO:0007669"/>
    <property type="project" value="InterPro"/>
</dbReference>
<dbReference type="RefSeq" id="WP_055425817.1">
    <property type="nucleotide sequence ID" value="NZ_FCOR01000009.1"/>
</dbReference>
<organism evidence="5 6">
    <name type="scientific">Apibacter mensalis</name>
    <dbReference type="NCBI Taxonomy" id="1586267"/>
    <lineage>
        <taxon>Bacteria</taxon>
        <taxon>Pseudomonadati</taxon>
        <taxon>Bacteroidota</taxon>
        <taxon>Flavobacteriia</taxon>
        <taxon>Flavobacteriales</taxon>
        <taxon>Weeksellaceae</taxon>
        <taxon>Apibacter</taxon>
    </lineage>
</organism>
<dbReference type="PRINTS" id="PR00598">
    <property type="entry name" value="HTHMARR"/>
</dbReference>
<reference evidence="5 6" key="1">
    <citation type="submission" date="2016-01" db="EMBL/GenBank/DDBJ databases">
        <authorList>
            <person name="McClelland M."/>
            <person name="Jain A."/>
            <person name="Saraogi P."/>
            <person name="Mendelson R."/>
            <person name="Westerman R."/>
            <person name="SanMiguel P."/>
            <person name="Csonka L."/>
        </authorList>
    </citation>
    <scope>NUCLEOTIDE SEQUENCE [LARGE SCALE GENOMIC DNA]</scope>
    <source>
        <strain evidence="5 6">R-53146</strain>
    </source>
</reference>
<sequence length="158" mass="18520">MQTNYKVFLLNITDSEKTGFLLWKVNNLWQREFKKNFEHLDLTHSQLVLLFTILWGETNQTEVSQKSLSDKAGIDPMTTSTVLRTLQKKGWIKRKFNKKDSRTKLISLTENGKTIIKNATKIIKKFNTSFFSPLKDQQNQFQQNLVTLLDDDTYVDEI</sequence>
<dbReference type="GO" id="GO:0003677">
    <property type="term" value="F:DNA binding"/>
    <property type="evidence" value="ECO:0007669"/>
    <property type="project" value="UniProtKB-KW"/>
</dbReference>
<dbReference type="PANTHER" id="PTHR42756:SF1">
    <property type="entry name" value="TRANSCRIPTIONAL REPRESSOR OF EMRAB OPERON"/>
    <property type="match status" value="1"/>
</dbReference>
<dbReference type="SUPFAM" id="SSF46785">
    <property type="entry name" value="Winged helix' DNA-binding domain"/>
    <property type="match status" value="1"/>
</dbReference>
<keyword evidence="6" id="KW-1185">Reference proteome</keyword>
<evidence type="ECO:0000313" key="5">
    <source>
        <dbReference type="EMBL" id="CVK16631.1"/>
    </source>
</evidence>
<gene>
    <name evidence="5" type="ORF">Ga0061079_10921</name>
</gene>
<keyword evidence="3" id="KW-0804">Transcription</keyword>
<dbReference type="Pfam" id="PF01047">
    <property type="entry name" value="MarR"/>
    <property type="match status" value="1"/>
</dbReference>
<dbReference type="SMART" id="SM00347">
    <property type="entry name" value="HTH_MARR"/>
    <property type="match status" value="1"/>
</dbReference>
<protein>
    <submittedName>
        <fullName evidence="5">DNA-binding transcriptional regulator, MarR family</fullName>
    </submittedName>
</protein>
<evidence type="ECO:0000256" key="2">
    <source>
        <dbReference type="ARBA" id="ARBA00023125"/>
    </source>
</evidence>
<keyword evidence="1" id="KW-0805">Transcription regulation</keyword>
<proteinExistence type="predicted"/>
<evidence type="ECO:0000256" key="1">
    <source>
        <dbReference type="ARBA" id="ARBA00023015"/>
    </source>
</evidence>
<dbReference type="Gene3D" id="1.10.10.10">
    <property type="entry name" value="Winged helix-like DNA-binding domain superfamily/Winged helix DNA-binding domain"/>
    <property type="match status" value="1"/>
</dbReference>
<evidence type="ECO:0000259" key="4">
    <source>
        <dbReference type="PROSITE" id="PS50995"/>
    </source>
</evidence>
<dbReference type="STRING" id="1586267.GCA_001418685_01494"/>
<feature type="domain" description="HTH marR-type" evidence="4">
    <location>
        <begin position="15"/>
        <end position="151"/>
    </location>
</feature>
<dbReference type="EMBL" id="FCOR01000009">
    <property type="protein sequence ID" value="CVK16631.1"/>
    <property type="molecule type" value="Genomic_DNA"/>
</dbReference>
<dbReference type="PANTHER" id="PTHR42756">
    <property type="entry name" value="TRANSCRIPTIONAL REGULATOR, MARR"/>
    <property type="match status" value="1"/>
</dbReference>
<dbReference type="PROSITE" id="PS50995">
    <property type="entry name" value="HTH_MARR_2"/>
    <property type="match status" value="1"/>
</dbReference>
<keyword evidence="2 5" id="KW-0238">DNA-binding</keyword>
<name>A0A0X3AQI1_9FLAO</name>
<dbReference type="OrthoDB" id="9806864at2"/>
<dbReference type="AlphaFoldDB" id="A0A0X3AQI1"/>
<accession>A0A0X3AQI1</accession>
<dbReference type="InterPro" id="IPR036388">
    <property type="entry name" value="WH-like_DNA-bd_sf"/>
</dbReference>